<evidence type="ECO:0000256" key="1">
    <source>
        <dbReference type="ARBA" id="ARBA00004651"/>
    </source>
</evidence>
<feature type="transmembrane region" description="Helical" evidence="7">
    <location>
        <begin position="98"/>
        <end position="123"/>
    </location>
</feature>
<keyword evidence="3" id="KW-1003">Cell membrane</keyword>
<keyword evidence="6 7" id="KW-0472">Membrane</keyword>
<dbReference type="Pfam" id="PF19300">
    <property type="entry name" value="BPD_transp_1_N"/>
    <property type="match status" value="1"/>
</dbReference>
<dbReference type="AlphaFoldDB" id="A0A2S4MQQ6"/>
<evidence type="ECO:0000256" key="4">
    <source>
        <dbReference type="ARBA" id="ARBA00022692"/>
    </source>
</evidence>
<keyword evidence="4 7" id="KW-0812">Transmembrane</keyword>
<evidence type="ECO:0000259" key="8">
    <source>
        <dbReference type="PROSITE" id="PS50928"/>
    </source>
</evidence>
<dbReference type="Gene3D" id="1.10.3720.10">
    <property type="entry name" value="MetI-like"/>
    <property type="match status" value="1"/>
</dbReference>
<dbReference type="InterPro" id="IPR045621">
    <property type="entry name" value="BPD_transp_1_N"/>
</dbReference>
<keyword evidence="2 7" id="KW-0813">Transport</keyword>
<dbReference type="PANTHER" id="PTHR43163">
    <property type="entry name" value="DIPEPTIDE TRANSPORT SYSTEM PERMEASE PROTEIN DPPB-RELATED"/>
    <property type="match status" value="1"/>
</dbReference>
<keyword evidence="10" id="KW-1185">Reference proteome</keyword>
<evidence type="ECO:0000256" key="3">
    <source>
        <dbReference type="ARBA" id="ARBA00022475"/>
    </source>
</evidence>
<dbReference type="PANTHER" id="PTHR43163:SF6">
    <property type="entry name" value="DIPEPTIDE TRANSPORT SYSTEM PERMEASE PROTEIN DPPB-RELATED"/>
    <property type="match status" value="1"/>
</dbReference>
<dbReference type="GO" id="GO:0055085">
    <property type="term" value="P:transmembrane transport"/>
    <property type="evidence" value="ECO:0007669"/>
    <property type="project" value="InterPro"/>
</dbReference>
<reference evidence="9 10" key="1">
    <citation type="submission" date="2018-01" db="EMBL/GenBank/DDBJ databases">
        <title>Genomic Encyclopedia of Type Strains, Phase III (KMG-III): the genomes of soil and plant-associated and newly described type strains.</title>
        <authorList>
            <person name="Whitman W."/>
        </authorList>
    </citation>
    <scope>NUCLEOTIDE SEQUENCE [LARGE SCALE GENOMIC DNA]</scope>
    <source>
        <strain evidence="9 10">1131</strain>
    </source>
</reference>
<proteinExistence type="inferred from homology"/>
<dbReference type="EMBL" id="PQFZ01000001">
    <property type="protein sequence ID" value="POR57074.1"/>
    <property type="molecule type" value="Genomic_DNA"/>
</dbReference>
<dbReference type="OrthoDB" id="7834831at2"/>
<dbReference type="Pfam" id="PF00528">
    <property type="entry name" value="BPD_transp_1"/>
    <property type="match status" value="1"/>
</dbReference>
<dbReference type="InterPro" id="IPR035906">
    <property type="entry name" value="MetI-like_sf"/>
</dbReference>
<evidence type="ECO:0000256" key="5">
    <source>
        <dbReference type="ARBA" id="ARBA00022989"/>
    </source>
</evidence>
<feature type="transmembrane region" description="Helical" evidence="7">
    <location>
        <begin position="130"/>
        <end position="160"/>
    </location>
</feature>
<comment type="caution">
    <text evidence="9">The sequence shown here is derived from an EMBL/GenBank/DDBJ whole genome shotgun (WGS) entry which is preliminary data.</text>
</comment>
<feature type="domain" description="ABC transmembrane type-1" evidence="8">
    <location>
        <begin position="94"/>
        <end position="291"/>
    </location>
</feature>
<sequence>MLGFILKRLGLAVLVALTVSALAFILLRLSGDVAVAIAGEGAQQADIDLIRETYGLNRPIIIQYLDWLWRTLQGDFGTSIYFKTDVAALVFSKLPATLILGLSSLVFALAISIPLGVLAAVYANSWIDRLALAIAVVGQALPNFFFALCLVMLFSITLRWLPVSGSQSWQHYVMPTIALGYYAAPAFMRLIRAGMIEVLSADYIRTARAKGVAPRKVVFTHALRNALVPVVALAAVQLGFLLGGSVVIETIFALDGLGYLAYQSITYKDFPVMQMVVMLLSAVYVLLTLAADIANAWLDPRIRVS</sequence>
<dbReference type="SUPFAM" id="SSF161098">
    <property type="entry name" value="MetI-like"/>
    <property type="match status" value="1"/>
</dbReference>
<dbReference type="Proteomes" id="UP000236919">
    <property type="component" value="Unassembled WGS sequence"/>
</dbReference>
<feature type="transmembrane region" description="Helical" evidence="7">
    <location>
        <begin position="172"/>
        <end position="191"/>
    </location>
</feature>
<dbReference type="PROSITE" id="PS50928">
    <property type="entry name" value="ABC_TM1"/>
    <property type="match status" value="1"/>
</dbReference>
<comment type="similarity">
    <text evidence="7">Belongs to the binding-protein-dependent transport system permease family.</text>
</comment>
<evidence type="ECO:0000256" key="7">
    <source>
        <dbReference type="RuleBase" id="RU363032"/>
    </source>
</evidence>
<accession>A0A2S4MQQ6</accession>
<dbReference type="InterPro" id="IPR000515">
    <property type="entry name" value="MetI-like"/>
</dbReference>
<dbReference type="RefSeq" id="WP_103716597.1">
    <property type="nucleotide sequence ID" value="NZ_PQFZ01000001.1"/>
</dbReference>
<evidence type="ECO:0000256" key="2">
    <source>
        <dbReference type="ARBA" id="ARBA00022448"/>
    </source>
</evidence>
<feature type="transmembrane region" description="Helical" evidence="7">
    <location>
        <begin position="226"/>
        <end position="252"/>
    </location>
</feature>
<name>A0A2S4MQQ6_9HYPH</name>
<organism evidence="9 10">
    <name type="scientific">Bosea psychrotolerans</name>
    <dbReference type="NCBI Taxonomy" id="1871628"/>
    <lineage>
        <taxon>Bacteria</taxon>
        <taxon>Pseudomonadati</taxon>
        <taxon>Pseudomonadota</taxon>
        <taxon>Alphaproteobacteria</taxon>
        <taxon>Hyphomicrobiales</taxon>
        <taxon>Boseaceae</taxon>
        <taxon>Bosea</taxon>
    </lineage>
</organism>
<feature type="transmembrane region" description="Helical" evidence="7">
    <location>
        <begin position="272"/>
        <end position="298"/>
    </location>
</feature>
<comment type="subcellular location">
    <subcellularLocation>
        <location evidence="1 7">Cell membrane</location>
        <topology evidence="1 7">Multi-pass membrane protein</topology>
    </subcellularLocation>
</comment>
<evidence type="ECO:0000313" key="9">
    <source>
        <dbReference type="EMBL" id="POR57074.1"/>
    </source>
</evidence>
<dbReference type="GO" id="GO:0005886">
    <property type="term" value="C:plasma membrane"/>
    <property type="evidence" value="ECO:0007669"/>
    <property type="project" value="UniProtKB-SubCell"/>
</dbReference>
<gene>
    <name evidence="9" type="ORF">CYD53_101600</name>
</gene>
<protein>
    <submittedName>
        <fullName evidence="9">Peptide/nickel transport system permease protein</fullName>
    </submittedName>
</protein>
<evidence type="ECO:0000313" key="10">
    <source>
        <dbReference type="Proteomes" id="UP000236919"/>
    </source>
</evidence>
<keyword evidence="5 7" id="KW-1133">Transmembrane helix</keyword>
<evidence type="ECO:0000256" key="6">
    <source>
        <dbReference type="ARBA" id="ARBA00023136"/>
    </source>
</evidence>
<dbReference type="CDD" id="cd06261">
    <property type="entry name" value="TM_PBP2"/>
    <property type="match status" value="1"/>
</dbReference>